<comment type="caution">
    <text evidence="1">The sequence shown here is derived from an EMBL/GenBank/DDBJ whole genome shotgun (WGS) entry which is preliminary data.</text>
</comment>
<proteinExistence type="predicted"/>
<name>A0A4Y2R9E8_ARAVE</name>
<dbReference type="AlphaFoldDB" id="A0A4Y2R9E8"/>
<sequence length="128" mass="14282">MYSLDNDKVLYWVAKATSAGATGSVIFAGRDNAHAEQRGKTIFKRTSLSTATNIINIDGSDPFFHSLLINQTRRCTTPQTTLAKARTTILNELGQSGYLLRQDVKPHAEHHDLQQVLHQRKTYGTLPM</sequence>
<evidence type="ECO:0000313" key="2">
    <source>
        <dbReference type="Proteomes" id="UP000499080"/>
    </source>
</evidence>
<gene>
    <name evidence="1" type="ORF">AVEN_50318_1</name>
</gene>
<organism evidence="1 2">
    <name type="scientific">Araneus ventricosus</name>
    <name type="common">Orbweaver spider</name>
    <name type="synonym">Epeira ventricosa</name>
    <dbReference type="NCBI Taxonomy" id="182803"/>
    <lineage>
        <taxon>Eukaryota</taxon>
        <taxon>Metazoa</taxon>
        <taxon>Ecdysozoa</taxon>
        <taxon>Arthropoda</taxon>
        <taxon>Chelicerata</taxon>
        <taxon>Arachnida</taxon>
        <taxon>Araneae</taxon>
        <taxon>Araneomorphae</taxon>
        <taxon>Entelegynae</taxon>
        <taxon>Araneoidea</taxon>
        <taxon>Araneidae</taxon>
        <taxon>Araneus</taxon>
    </lineage>
</organism>
<evidence type="ECO:0000313" key="1">
    <source>
        <dbReference type="EMBL" id="GBN72387.1"/>
    </source>
</evidence>
<accession>A0A4Y2R9E8</accession>
<dbReference type="EMBL" id="BGPR01016255">
    <property type="protein sequence ID" value="GBN72387.1"/>
    <property type="molecule type" value="Genomic_DNA"/>
</dbReference>
<keyword evidence="2" id="KW-1185">Reference proteome</keyword>
<protein>
    <submittedName>
        <fullName evidence="1">Uncharacterized protein</fullName>
    </submittedName>
</protein>
<reference evidence="1 2" key="1">
    <citation type="journal article" date="2019" name="Sci. Rep.">
        <title>Orb-weaving spider Araneus ventricosus genome elucidates the spidroin gene catalogue.</title>
        <authorList>
            <person name="Kono N."/>
            <person name="Nakamura H."/>
            <person name="Ohtoshi R."/>
            <person name="Moran D.A.P."/>
            <person name="Shinohara A."/>
            <person name="Yoshida Y."/>
            <person name="Fujiwara M."/>
            <person name="Mori M."/>
            <person name="Tomita M."/>
            <person name="Arakawa K."/>
        </authorList>
    </citation>
    <scope>NUCLEOTIDE SEQUENCE [LARGE SCALE GENOMIC DNA]</scope>
</reference>
<dbReference type="Proteomes" id="UP000499080">
    <property type="component" value="Unassembled WGS sequence"/>
</dbReference>